<dbReference type="RefSeq" id="XP_033688047.1">
    <property type="nucleotide sequence ID" value="XM_033820679.1"/>
</dbReference>
<gene>
    <name evidence="1" type="ORF">BU26DRAFT_213813</name>
</gene>
<reference evidence="1" key="1">
    <citation type="journal article" date="2020" name="Stud. Mycol.">
        <title>101 Dothideomycetes genomes: a test case for predicting lifestyles and emergence of pathogens.</title>
        <authorList>
            <person name="Haridas S."/>
            <person name="Albert R."/>
            <person name="Binder M."/>
            <person name="Bloem J."/>
            <person name="Labutti K."/>
            <person name="Salamov A."/>
            <person name="Andreopoulos B."/>
            <person name="Baker S."/>
            <person name="Barry K."/>
            <person name="Bills G."/>
            <person name="Bluhm B."/>
            <person name="Cannon C."/>
            <person name="Castanera R."/>
            <person name="Culley D."/>
            <person name="Daum C."/>
            <person name="Ezra D."/>
            <person name="Gonzalez J."/>
            <person name="Henrissat B."/>
            <person name="Kuo A."/>
            <person name="Liang C."/>
            <person name="Lipzen A."/>
            <person name="Lutzoni F."/>
            <person name="Magnuson J."/>
            <person name="Mondo S."/>
            <person name="Nolan M."/>
            <person name="Ohm R."/>
            <person name="Pangilinan J."/>
            <person name="Park H.-J."/>
            <person name="Ramirez L."/>
            <person name="Alfaro M."/>
            <person name="Sun H."/>
            <person name="Tritt A."/>
            <person name="Yoshinaga Y."/>
            <person name="Zwiers L.-H."/>
            <person name="Turgeon B."/>
            <person name="Goodwin S."/>
            <person name="Spatafora J."/>
            <person name="Crous P."/>
            <person name="Grigoriev I."/>
        </authorList>
    </citation>
    <scope>NUCLEOTIDE SEQUENCE</scope>
    <source>
        <strain evidence="1">CBS 122368</strain>
    </source>
</reference>
<accession>A0A6A6IV28</accession>
<evidence type="ECO:0000313" key="2">
    <source>
        <dbReference type="Proteomes" id="UP000800094"/>
    </source>
</evidence>
<organism evidence="1 2">
    <name type="scientific">Trematosphaeria pertusa</name>
    <dbReference type="NCBI Taxonomy" id="390896"/>
    <lineage>
        <taxon>Eukaryota</taxon>
        <taxon>Fungi</taxon>
        <taxon>Dikarya</taxon>
        <taxon>Ascomycota</taxon>
        <taxon>Pezizomycotina</taxon>
        <taxon>Dothideomycetes</taxon>
        <taxon>Pleosporomycetidae</taxon>
        <taxon>Pleosporales</taxon>
        <taxon>Massarineae</taxon>
        <taxon>Trematosphaeriaceae</taxon>
        <taxon>Trematosphaeria</taxon>
    </lineage>
</organism>
<dbReference type="Proteomes" id="UP000800094">
    <property type="component" value="Unassembled WGS sequence"/>
</dbReference>
<protein>
    <submittedName>
        <fullName evidence="1">Uncharacterized protein</fullName>
    </submittedName>
</protein>
<dbReference type="EMBL" id="ML987191">
    <property type="protein sequence ID" value="KAF2253043.1"/>
    <property type="molecule type" value="Genomic_DNA"/>
</dbReference>
<keyword evidence="2" id="KW-1185">Reference proteome</keyword>
<name>A0A6A6IV28_9PLEO</name>
<dbReference type="GeneID" id="54574009"/>
<evidence type="ECO:0000313" key="1">
    <source>
        <dbReference type="EMBL" id="KAF2253043.1"/>
    </source>
</evidence>
<dbReference type="AlphaFoldDB" id="A0A6A6IV28"/>
<proteinExistence type="predicted"/>
<sequence>MDSKLGARPRFAGRPKAHPWARAAARVGTLLRPIAACFVVAHRLTSPLPPLLPLFQATVAQEQTQSAGPQLPSVLARDTRTLGFPSLAVAVDDLLVIDTLPGDRRPLLAFHQPEAPGESSPRLRMAGMRSTGKQPIVPRTRLPTAQNSLAAVCVPSAACAVQMRLKVELKGTPDANHHRKVKPCRFAECALLPP</sequence>